<reference evidence="2 3" key="1">
    <citation type="submission" date="2018-08" db="EMBL/GenBank/DDBJ databases">
        <title>Mucilaginibacter sp. MYSH2.</title>
        <authorList>
            <person name="Seo T."/>
        </authorList>
    </citation>
    <scope>NUCLEOTIDE SEQUENCE [LARGE SCALE GENOMIC DNA]</scope>
    <source>
        <strain evidence="2 3">MYSH2</strain>
    </source>
</reference>
<evidence type="ECO:0000313" key="2">
    <source>
        <dbReference type="EMBL" id="RFZ94132.1"/>
    </source>
</evidence>
<dbReference type="Gene3D" id="3.40.50.300">
    <property type="entry name" value="P-loop containing nucleotide triphosphate hydrolases"/>
    <property type="match status" value="1"/>
</dbReference>
<keyword evidence="3" id="KW-1185">Reference proteome</keyword>
<dbReference type="EMBL" id="QWDC01000001">
    <property type="protein sequence ID" value="RFZ94132.1"/>
    <property type="molecule type" value="Genomic_DNA"/>
</dbReference>
<dbReference type="OrthoDB" id="9805802at2"/>
<dbReference type="Pfam" id="PF13175">
    <property type="entry name" value="AAA_15"/>
    <property type="match status" value="1"/>
</dbReference>
<dbReference type="Proteomes" id="UP000264217">
    <property type="component" value="Unassembled WGS sequence"/>
</dbReference>
<dbReference type="InterPro" id="IPR041685">
    <property type="entry name" value="AAA_GajA/Old/RecF-like"/>
</dbReference>
<dbReference type="AlphaFoldDB" id="A0A372NVU3"/>
<protein>
    <recommendedName>
        <fullName evidence="1">Endonuclease GajA/Old nuclease/RecF-like AAA domain-containing protein</fullName>
    </recommendedName>
</protein>
<name>A0A372NVU3_9SPHI</name>
<proteinExistence type="predicted"/>
<dbReference type="InterPro" id="IPR051396">
    <property type="entry name" value="Bact_Antivir_Def_Nuclease"/>
</dbReference>
<evidence type="ECO:0000313" key="3">
    <source>
        <dbReference type="Proteomes" id="UP000264217"/>
    </source>
</evidence>
<feature type="domain" description="Endonuclease GajA/Old nuclease/RecF-like AAA" evidence="1">
    <location>
        <begin position="14"/>
        <end position="360"/>
    </location>
</feature>
<accession>A0A372NVU3</accession>
<gene>
    <name evidence="2" type="ORF">D0C36_00820</name>
</gene>
<dbReference type="InterPro" id="IPR027417">
    <property type="entry name" value="P-loop_NTPase"/>
</dbReference>
<dbReference type="PANTHER" id="PTHR43581">
    <property type="entry name" value="ATP/GTP PHOSPHATASE"/>
    <property type="match status" value="1"/>
</dbReference>
<dbReference type="RefSeq" id="WP_117389698.1">
    <property type="nucleotide sequence ID" value="NZ_QWDC01000001.1"/>
</dbReference>
<comment type="caution">
    <text evidence="2">The sequence shown here is derived from an EMBL/GenBank/DDBJ whole genome shotgun (WGS) entry which is preliminary data.</text>
</comment>
<evidence type="ECO:0000259" key="1">
    <source>
        <dbReference type="Pfam" id="PF13175"/>
    </source>
</evidence>
<sequence>MQIKPNTKNTTSIYIKSLEIKNLRTFGDVVLEFEKPDGTLPRWTLILGDNGIGKSSLLQCIAWMKPDLPDQNDDLGQNIKKSAIEPTINFEENETLERLVRKGINVEKEHTFIKGIFLGGHKLPGKKLPKGAPWCYSSMKIELGADHKLKDVHHKFDTNSDDLFLTNEVFIFAYSASRVLGKANLNEAYMKDTITSFLTDSTVLYDAEEVLHTINYAAFGADENEKEKYQKYLSSVKQAFKSILPDIQAETDIEITTPKLVKNQIKQGEILITTRHGKKIAFKDFSLGYKTVMSWIVDLSWRLFNEFPKSKDPFKEPAICIVDEVDLHLHPKWQRDIIQNLSEHFPNIQFIATAHSPLMVQAALRENYAVLRLGQSGVDILNEPKGIDGWRVDQILTSEFFDLKTSRGIEYEEMLRRQQELNRIKKPTKAQREELDELTQKMTEFPIGENPEEIENRKLISEVVEKIKTKKIKIEL</sequence>
<dbReference type="PANTHER" id="PTHR43581:SF2">
    <property type="entry name" value="EXCINUCLEASE ATPASE SUBUNIT"/>
    <property type="match status" value="1"/>
</dbReference>
<organism evidence="2 3">
    <name type="scientific">Mucilaginibacter conchicola</name>
    <dbReference type="NCBI Taxonomy" id="2303333"/>
    <lineage>
        <taxon>Bacteria</taxon>
        <taxon>Pseudomonadati</taxon>
        <taxon>Bacteroidota</taxon>
        <taxon>Sphingobacteriia</taxon>
        <taxon>Sphingobacteriales</taxon>
        <taxon>Sphingobacteriaceae</taxon>
        <taxon>Mucilaginibacter</taxon>
    </lineage>
</organism>
<dbReference type="SUPFAM" id="SSF52540">
    <property type="entry name" value="P-loop containing nucleoside triphosphate hydrolases"/>
    <property type="match status" value="1"/>
</dbReference>